<evidence type="ECO:0000313" key="2">
    <source>
        <dbReference type="WBParaSite" id="ES5_v2.g10606.t1"/>
    </source>
</evidence>
<sequence>MATQDDCLSFNVKRNVFDNIKSNDRFNNLNLSQNYQRSFKETLNSKSVTIDNKKVQDYAKHYLNSWNKSSKHLSSNVWDVNFGSQENNELKKAKSINSSTLSLHIAAYESSIESGDDAEGSEKEDYKMKSEEFGLINKRKSAKQFFTGSTSIIQNPFEFPRQQENEKSRTAEVAQFKASQTLLNPNKTHQHFSPIINAARTRPPQIHRPVPQPPLLVLVIGDFHIPQRAHNMPAKFKKLLVPNKMQHILCTGNLISTEIIDYLRSLANDVHICRGDFDEDSSFPEIKIITVGAFRIGLMHGHQIIPWGNLDSMELIARQHNVDVLVSGNTHKSQVYEKDGVFYVNPGSATGAFSTIQENVVPSFALMDVRLDTIVTYTYHLIDNEVKVDRIIFKKQA</sequence>
<reference evidence="2" key="1">
    <citation type="submission" date="2022-11" db="UniProtKB">
        <authorList>
            <consortium name="WormBaseParasite"/>
        </authorList>
    </citation>
    <scope>IDENTIFICATION</scope>
</reference>
<protein>
    <submittedName>
        <fullName evidence="2">Vacuolar protein sorting-associated protein 29</fullName>
    </submittedName>
</protein>
<proteinExistence type="predicted"/>
<accession>A0AC34F193</accession>
<dbReference type="Proteomes" id="UP000887579">
    <property type="component" value="Unplaced"/>
</dbReference>
<evidence type="ECO:0000313" key="1">
    <source>
        <dbReference type="Proteomes" id="UP000887579"/>
    </source>
</evidence>
<name>A0AC34F193_9BILA</name>
<dbReference type="WBParaSite" id="ES5_v2.g10606.t1">
    <property type="protein sequence ID" value="ES5_v2.g10606.t1"/>
    <property type="gene ID" value="ES5_v2.g10606"/>
</dbReference>
<organism evidence="1 2">
    <name type="scientific">Panagrolaimus sp. ES5</name>
    <dbReference type="NCBI Taxonomy" id="591445"/>
    <lineage>
        <taxon>Eukaryota</taxon>
        <taxon>Metazoa</taxon>
        <taxon>Ecdysozoa</taxon>
        <taxon>Nematoda</taxon>
        <taxon>Chromadorea</taxon>
        <taxon>Rhabditida</taxon>
        <taxon>Tylenchina</taxon>
        <taxon>Panagrolaimomorpha</taxon>
        <taxon>Panagrolaimoidea</taxon>
        <taxon>Panagrolaimidae</taxon>
        <taxon>Panagrolaimus</taxon>
    </lineage>
</organism>